<comment type="caution">
    <text evidence="1">The sequence shown here is derived from an EMBL/GenBank/DDBJ whole genome shotgun (WGS) entry which is preliminary data.</text>
</comment>
<proteinExistence type="predicted"/>
<dbReference type="EMBL" id="QNBD01000326">
    <property type="protein sequence ID" value="RKX67666.1"/>
    <property type="molecule type" value="Genomic_DNA"/>
</dbReference>
<sequence length="87" mass="10042">MEIRNYLEVEVLHLTAELIEKDKDMCNCEKCKSDVAAYALNHLRPKYVVSDEGHIFTEVEMASDQERAQIIAIVLEGIKLIKMNPRH</sequence>
<name>A0A660SBW9_UNCT6</name>
<reference evidence="1 2" key="1">
    <citation type="submission" date="2018-06" db="EMBL/GenBank/DDBJ databases">
        <title>Extensive metabolic versatility and redundancy in microbially diverse, dynamic hydrothermal sediments.</title>
        <authorList>
            <person name="Dombrowski N."/>
            <person name="Teske A."/>
            <person name="Baker B.J."/>
        </authorList>
    </citation>
    <scope>NUCLEOTIDE SEQUENCE [LARGE SCALE GENOMIC DNA]</scope>
    <source>
        <strain evidence="1">B10_G13</strain>
    </source>
</reference>
<protein>
    <submittedName>
        <fullName evidence="1">Competence protein ComFB</fullName>
    </submittedName>
</protein>
<evidence type="ECO:0000313" key="2">
    <source>
        <dbReference type="Proteomes" id="UP000271125"/>
    </source>
</evidence>
<dbReference type="Pfam" id="PF10719">
    <property type="entry name" value="ComFB"/>
    <property type="match status" value="1"/>
</dbReference>
<gene>
    <name evidence="1" type="ORF">DRP43_06340</name>
</gene>
<organism evidence="1 2">
    <name type="scientific">candidate division TA06 bacterium</name>
    <dbReference type="NCBI Taxonomy" id="2250710"/>
    <lineage>
        <taxon>Bacteria</taxon>
        <taxon>Bacteria division TA06</taxon>
    </lineage>
</organism>
<dbReference type="AlphaFoldDB" id="A0A660SBW9"/>
<evidence type="ECO:0000313" key="1">
    <source>
        <dbReference type="EMBL" id="RKX67666.1"/>
    </source>
</evidence>
<accession>A0A660SBW9</accession>
<dbReference type="InterPro" id="IPR019657">
    <property type="entry name" value="ComFB"/>
</dbReference>
<dbReference type="Proteomes" id="UP000271125">
    <property type="component" value="Unassembled WGS sequence"/>
</dbReference>